<keyword evidence="1" id="KW-0812">Transmembrane</keyword>
<name>A0A846VZ24_9NOCA</name>
<protein>
    <submittedName>
        <fullName evidence="2">Uncharacterized protein</fullName>
    </submittedName>
</protein>
<accession>A0A846VZ24</accession>
<keyword evidence="1" id="KW-1133">Transmembrane helix</keyword>
<feature type="transmembrane region" description="Helical" evidence="1">
    <location>
        <begin position="76"/>
        <end position="97"/>
    </location>
</feature>
<keyword evidence="3" id="KW-1185">Reference proteome</keyword>
<feature type="transmembrane region" description="Helical" evidence="1">
    <location>
        <begin position="21"/>
        <end position="38"/>
    </location>
</feature>
<organism evidence="2 3">
    <name type="scientific">Nocardia coubleae</name>
    <dbReference type="NCBI Taxonomy" id="356147"/>
    <lineage>
        <taxon>Bacteria</taxon>
        <taxon>Bacillati</taxon>
        <taxon>Actinomycetota</taxon>
        <taxon>Actinomycetes</taxon>
        <taxon>Mycobacteriales</taxon>
        <taxon>Nocardiaceae</taxon>
        <taxon>Nocardia</taxon>
    </lineage>
</organism>
<reference evidence="2 3" key="1">
    <citation type="submission" date="2020-04" db="EMBL/GenBank/DDBJ databases">
        <title>MicrobeNet Type strains.</title>
        <authorList>
            <person name="Nicholson A.C."/>
        </authorList>
    </citation>
    <scope>NUCLEOTIDE SEQUENCE [LARGE SCALE GENOMIC DNA]</scope>
    <source>
        <strain evidence="2 3">DSM 44960</strain>
    </source>
</reference>
<comment type="caution">
    <text evidence="2">The sequence shown here is derived from an EMBL/GenBank/DDBJ whole genome shotgun (WGS) entry which is preliminary data.</text>
</comment>
<feature type="transmembrane region" description="Helical" evidence="1">
    <location>
        <begin position="109"/>
        <end position="128"/>
    </location>
</feature>
<dbReference type="Proteomes" id="UP000572007">
    <property type="component" value="Unassembled WGS sequence"/>
</dbReference>
<sequence>MTTMTTFEAGPGLRTALRVDGWSTGVFGTFLLATAPLLREPLGLPTSWSVPFGVGMLGGAAALLLIARHPRLPSRLAVVVVAVNALSAILMVELAVIDLIPLTNWGRVFLFAGAAFVASFAALEFAGLRRRGPVAP</sequence>
<dbReference type="AlphaFoldDB" id="A0A846VZ24"/>
<keyword evidence="1" id="KW-0472">Membrane</keyword>
<evidence type="ECO:0000313" key="3">
    <source>
        <dbReference type="Proteomes" id="UP000572007"/>
    </source>
</evidence>
<dbReference type="RefSeq" id="WP_067635619.1">
    <property type="nucleotide sequence ID" value="NZ_JAAXOM010000001.1"/>
</dbReference>
<proteinExistence type="predicted"/>
<evidence type="ECO:0000313" key="2">
    <source>
        <dbReference type="EMBL" id="NKX85784.1"/>
    </source>
</evidence>
<feature type="transmembrane region" description="Helical" evidence="1">
    <location>
        <begin position="50"/>
        <end position="67"/>
    </location>
</feature>
<gene>
    <name evidence="2" type="ORF">HGA10_00465</name>
</gene>
<evidence type="ECO:0000256" key="1">
    <source>
        <dbReference type="SAM" id="Phobius"/>
    </source>
</evidence>
<dbReference type="EMBL" id="JAAXOM010000001">
    <property type="protein sequence ID" value="NKX85784.1"/>
    <property type="molecule type" value="Genomic_DNA"/>
</dbReference>